<dbReference type="SUPFAM" id="SSF90209">
    <property type="entry name" value="Ran binding protein zinc finger-like"/>
    <property type="match status" value="1"/>
</dbReference>
<keyword evidence="2" id="KW-0863">Zinc-finger</keyword>
<dbReference type="InterPro" id="IPR026254">
    <property type="entry name" value="RNF31-like"/>
</dbReference>
<dbReference type="PANTHER" id="PTHR16004:SF2">
    <property type="entry name" value="E3 UBIQUITIN-PROTEIN LIGASE LUBEL"/>
    <property type="match status" value="1"/>
</dbReference>
<feature type="compositionally biased region" description="Pro residues" evidence="5">
    <location>
        <begin position="116"/>
        <end position="127"/>
    </location>
</feature>
<feature type="compositionally biased region" description="Basic and acidic residues" evidence="5">
    <location>
        <begin position="1045"/>
        <end position="1066"/>
    </location>
</feature>
<dbReference type="GO" id="GO:0097039">
    <property type="term" value="P:protein linear polyubiquitination"/>
    <property type="evidence" value="ECO:0007669"/>
    <property type="project" value="TreeGrafter"/>
</dbReference>
<keyword evidence="4" id="KW-0175">Coiled coil</keyword>
<feature type="compositionally biased region" description="Basic and acidic residues" evidence="5">
    <location>
        <begin position="1215"/>
        <end position="1226"/>
    </location>
</feature>
<dbReference type="Gene3D" id="2.30.30.380">
    <property type="entry name" value="Zn-finger domain of Sec23/24"/>
    <property type="match status" value="1"/>
</dbReference>
<feature type="compositionally biased region" description="Basic and acidic residues" evidence="5">
    <location>
        <begin position="1"/>
        <end position="10"/>
    </location>
</feature>
<feature type="compositionally biased region" description="Polar residues" evidence="5">
    <location>
        <begin position="1535"/>
        <end position="1546"/>
    </location>
</feature>
<feature type="compositionally biased region" description="Polar residues" evidence="5">
    <location>
        <begin position="660"/>
        <end position="687"/>
    </location>
</feature>
<feature type="compositionally biased region" description="Basic and acidic residues" evidence="5">
    <location>
        <begin position="490"/>
        <end position="512"/>
    </location>
</feature>
<feature type="region of interest" description="Disordered" evidence="5">
    <location>
        <begin position="1"/>
        <end position="141"/>
    </location>
</feature>
<feature type="compositionally biased region" description="Low complexity" evidence="5">
    <location>
        <begin position="1707"/>
        <end position="1718"/>
    </location>
</feature>
<dbReference type="SMART" id="SM00547">
    <property type="entry name" value="ZnF_RBZ"/>
    <property type="match status" value="1"/>
</dbReference>
<feature type="compositionally biased region" description="Polar residues" evidence="5">
    <location>
        <begin position="731"/>
        <end position="741"/>
    </location>
</feature>
<proteinExistence type="predicted"/>
<protein>
    <submittedName>
        <fullName evidence="7">E3 ubiquitin-protein ligase RNF31</fullName>
    </submittedName>
</protein>
<feature type="compositionally biased region" description="Pro residues" evidence="5">
    <location>
        <begin position="87"/>
        <end position="98"/>
    </location>
</feature>
<evidence type="ECO:0000313" key="7">
    <source>
        <dbReference type="EMBL" id="KOB69823.1"/>
    </source>
</evidence>
<feature type="coiled-coil region" evidence="4">
    <location>
        <begin position="1271"/>
        <end position="1298"/>
    </location>
</feature>
<feature type="compositionally biased region" description="Low complexity" evidence="5">
    <location>
        <begin position="315"/>
        <end position="324"/>
    </location>
</feature>
<feature type="compositionally biased region" description="Low complexity" evidence="5">
    <location>
        <begin position="348"/>
        <end position="368"/>
    </location>
</feature>
<name>A0A0L7L2U7_OPEBR</name>
<dbReference type="STRING" id="104452.A0A0L7L2U7"/>
<evidence type="ECO:0000256" key="2">
    <source>
        <dbReference type="ARBA" id="ARBA00022771"/>
    </source>
</evidence>
<dbReference type="InterPro" id="IPR001876">
    <property type="entry name" value="Znf_RanBP2"/>
</dbReference>
<feature type="region of interest" description="Disordered" evidence="5">
    <location>
        <begin position="882"/>
        <end position="919"/>
    </location>
</feature>
<feature type="compositionally biased region" description="Polar residues" evidence="5">
    <location>
        <begin position="528"/>
        <end position="544"/>
    </location>
</feature>
<dbReference type="PROSITE" id="PS01358">
    <property type="entry name" value="ZF_RANBP2_1"/>
    <property type="match status" value="1"/>
</dbReference>
<dbReference type="PANTHER" id="PTHR16004">
    <property type="entry name" value="RING FINGER PROTEIN 31-RELATED"/>
    <property type="match status" value="1"/>
</dbReference>
<organism evidence="7 8">
    <name type="scientific">Operophtera brumata</name>
    <name type="common">Winter moth</name>
    <name type="synonym">Phalaena brumata</name>
    <dbReference type="NCBI Taxonomy" id="104452"/>
    <lineage>
        <taxon>Eukaryota</taxon>
        <taxon>Metazoa</taxon>
        <taxon>Ecdysozoa</taxon>
        <taxon>Arthropoda</taxon>
        <taxon>Hexapoda</taxon>
        <taxon>Insecta</taxon>
        <taxon>Pterygota</taxon>
        <taxon>Neoptera</taxon>
        <taxon>Endopterygota</taxon>
        <taxon>Lepidoptera</taxon>
        <taxon>Glossata</taxon>
        <taxon>Ditrysia</taxon>
        <taxon>Geometroidea</taxon>
        <taxon>Geometridae</taxon>
        <taxon>Larentiinae</taxon>
        <taxon>Operophtera</taxon>
    </lineage>
</organism>
<feature type="compositionally biased region" description="Low complexity" evidence="5">
    <location>
        <begin position="1518"/>
        <end position="1534"/>
    </location>
</feature>
<feature type="region of interest" description="Disordered" evidence="5">
    <location>
        <begin position="489"/>
        <end position="835"/>
    </location>
</feature>
<evidence type="ECO:0000256" key="5">
    <source>
        <dbReference type="SAM" id="MobiDB-lite"/>
    </source>
</evidence>
<dbReference type="EMBL" id="JTDY01003275">
    <property type="protein sequence ID" value="KOB69823.1"/>
    <property type="molecule type" value="Genomic_DNA"/>
</dbReference>
<dbReference type="GO" id="GO:0071797">
    <property type="term" value="C:LUBAC complex"/>
    <property type="evidence" value="ECO:0007669"/>
    <property type="project" value="InterPro"/>
</dbReference>
<feature type="region of interest" description="Disordered" evidence="5">
    <location>
        <begin position="1583"/>
        <end position="1722"/>
    </location>
</feature>
<evidence type="ECO:0000256" key="1">
    <source>
        <dbReference type="ARBA" id="ARBA00022723"/>
    </source>
</evidence>
<feature type="region of interest" description="Disordered" evidence="5">
    <location>
        <begin position="1513"/>
        <end position="1565"/>
    </location>
</feature>
<keyword evidence="1" id="KW-0479">Metal-binding</keyword>
<dbReference type="GO" id="GO:0061630">
    <property type="term" value="F:ubiquitin protein ligase activity"/>
    <property type="evidence" value="ECO:0007669"/>
    <property type="project" value="TreeGrafter"/>
</dbReference>
<feature type="region of interest" description="Disordered" evidence="5">
    <location>
        <begin position="315"/>
        <end position="435"/>
    </location>
</feature>
<evidence type="ECO:0000259" key="6">
    <source>
        <dbReference type="PROSITE" id="PS01358"/>
    </source>
</evidence>
<feature type="domain" description="RanBP2-type" evidence="6">
    <location>
        <begin position="443"/>
        <end position="462"/>
    </location>
</feature>
<reference evidence="7 8" key="1">
    <citation type="journal article" date="2015" name="Genome Biol. Evol.">
        <title>The genome of winter moth (Operophtera brumata) provides a genomic perspective on sexual dimorphism and phenology.</title>
        <authorList>
            <person name="Derks M.F."/>
            <person name="Smit S."/>
            <person name="Salis L."/>
            <person name="Schijlen E."/>
            <person name="Bossers A."/>
            <person name="Mateman C."/>
            <person name="Pijl A.S."/>
            <person name="de Ridder D."/>
            <person name="Groenen M.A."/>
            <person name="Visser M.E."/>
            <person name="Megens H.J."/>
        </authorList>
    </citation>
    <scope>NUCLEOTIDE SEQUENCE [LARGE SCALE GENOMIC DNA]</scope>
    <source>
        <strain evidence="7">WM2013NL</strain>
        <tissue evidence="7">Head and thorax</tissue>
    </source>
</reference>
<gene>
    <name evidence="7" type="ORF">OBRU01_14929</name>
</gene>
<feature type="compositionally biased region" description="Basic residues" evidence="5">
    <location>
        <begin position="369"/>
        <end position="378"/>
    </location>
</feature>
<feature type="compositionally biased region" description="Basic and acidic residues" evidence="5">
    <location>
        <begin position="799"/>
        <end position="810"/>
    </location>
</feature>
<feature type="region of interest" description="Disordered" evidence="5">
    <location>
        <begin position="1025"/>
        <end position="1066"/>
    </location>
</feature>
<evidence type="ECO:0000256" key="4">
    <source>
        <dbReference type="SAM" id="Coils"/>
    </source>
</evidence>
<comment type="caution">
    <text evidence="7">The sequence shown here is derived from an EMBL/GenBank/DDBJ whole genome shotgun (WGS) entry which is preliminary data.</text>
</comment>
<feature type="compositionally biased region" description="Polar residues" evidence="5">
    <location>
        <begin position="1681"/>
        <end position="1690"/>
    </location>
</feature>
<dbReference type="Proteomes" id="UP000037510">
    <property type="component" value="Unassembled WGS sequence"/>
</dbReference>
<dbReference type="GO" id="GO:0036435">
    <property type="term" value="F:K48-linked polyubiquitin modification-dependent protein binding"/>
    <property type="evidence" value="ECO:0007669"/>
    <property type="project" value="TreeGrafter"/>
</dbReference>
<feature type="coiled-coil region" evidence="4">
    <location>
        <begin position="1171"/>
        <end position="1198"/>
    </location>
</feature>
<feature type="compositionally biased region" description="Basic and acidic residues" evidence="5">
    <location>
        <begin position="1547"/>
        <end position="1562"/>
    </location>
</feature>
<dbReference type="InterPro" id="IPR036443">
    <property type="entry name" value="Znf_RanBP2_sf"/>
</dbReference>
<feature type="compositionally biased region" description="Low complexity" evidence="5">
    <location>
        <begin position="1588"/>
        <end position="1599"/>
    </location>
</feature>
<dbReference type="GO" id="GO:1990450">
    <property type="term" value="F:linear polyubiquitin binding"/>
    <property type="evidence" value="ECO:0007669"/>
    <property type="project" value="TreeGrafter"/>
</dbReference>
<sequence length="1845" mass="202412">MLKGRGRDTRGVTSPTPGHPSIRSPILAAPGHPNARSPGLVATTPGHPTMRSPALASRPGQQRALPAKPEPDYEALSLSQLGEDRPPLPPKGTPPVPPPRRHKALSLSQLGEDRPPLPPKGTPPVPPPRRHKLSNSPMPPTTPLLDQRRATLGHAHAAMPGMRSSASPTIQHSPIHQPLHVQTKMVNNPSQMGSMPFLPTTMPHQHQQPMHMQQNASTLGHLNVGWNRPRGSLQGFSVPPQVQEPWESPEGIPPGMGQPQWGRPMRRGASTLELGGVNVACTGCAHGAPPTWRYGSCATLDQPWGVGQGGWPMQQCCPPQQSPHGHFHMHQHMPQTPQPYRRADSRAMSRAASRTGSRAASPALSVRSRASRRAKHRTPSPPLPSSDADSESESESEPAPKPRNDYPNSRPERPSSRSERPSSRSEPAEGELGPVPPPPAAAWQCEHCTYVNEPGVRVCVICCRTPTAAPKVVTEATVNFDRLNITSRPALERVEPQRVEQERTSKSKKERASTGSGPSPPREHYSPKITTQRLTTPAPDQNGQSRHDMAVGPSPPRETRSNHNSMAVGTSPARETRAIHNSTVVGRSPPRETRSNHNSATENSPRDGRDPYTNTEQHVERHSVSVGPSPPRDNNKQESATGQKKFVGTSPPRDVRPESRSSSIAGKINVSNTGTSPPPQSISTQTYDEPGAAGRARARRRLRDERRKRSHSRHSLSSDTRVSPHTAPTDIGTTSRVQQSGPVPGAGCATSGASDRTAATPCPAIQGVRTTGAWEWRERDSSPSVRGGEWGGKLARRASHLDLRRRDSRPARRTSLYGSEAPSPEPPSGARALSMEVLSGAGRGAERGLELARLLAEAERLGYSAAEAEPVRVSAEGRVRGRVWGSPAGADDEAAPRARAEDSSDEYDAPPPVQYPYLEDEWYPPIDASDGYEIDREIDLWSVPPPAPAPMAPLTRDTAEVALKLRSLLLQAGIPSIDENLLLKGLLSNGAPTTKLTPEPNAPLDFIQSENDFIDAYNALTRASPLPNISKPNKESESETISAESKAKEQHIKRDDETQRPDVKDRNKIINKISHHHQKHKHHTLKPNSQVSNLIETNQVITQEIKRSHIETEDAVQQIQRPQTDTEEKVHLNQIHSLNNEINKFTPVTTLVSQAINEKVTLPDPSNFQTVRQAEEKSSNLNEIVDNTQKLIQQMKEEINSDIHSLDDGQSQTSRSDHDTSSHDEQESSYSETDEDANNSSMTSDEKEMTSSSSEDDNNDDIQVLSAELINRTSSEDNEQFEEALDNLDIQIEDVKHANIEILDSIARSLQEDHTISIEVNKPNEQHNIKKADCHEIPVEANKAKEYNDSHNISVVVNAPKGNNFKREDFNNNMFVQVNSFDEIYEELNTSNVSKKPTPQKITSDNTLKETKVTESIPIVPKIRLTKYAMNESVLKVVSPTKVIILDNKEPTYKAIVENTEIHEEHNSIESEIEVIHEDVDIDSTNELINISENNQEIFEHVNNWNDNGSSEIMSNNTSEPTVTESTEVGVTASISSPSQPLNEQQNKGETKFENTSEKKSVEPSQNGIIVKRVSPEKTQANLTNDINSNKSSTTVKSNIPKPVRTTLNTKPKSDKSAPKLLVSKVPVRRGSLKQYHAPAPPKGHFGNVQSGHVKQLQSKIFNSKDSKPTKPQVTEIDVKPSTSTATLSKKSPAPQPPRKLEQKQLSPPKTSPPSEKSNNYFRETCRTEDEWTESDSDESQIIRQTSVEEATPAAPSAPPPVTLRCVSGNIIDLARRQARMLLAEGATETWEQAQLAIELVSRGAELPAALLAALECADLPAALAYLHQDCELCASRLPEHEVTF</sequence>
<dbReference type="GO" id="GO:0008270">
    <property type="term" value="F:zinc ion binding"/>
    <property type="evidence" value="ECO:0007669"/>
    <property type="project" value="UniProtKB-KW"/>
</dbReference>
<keyword evidence="8" id="KW-1185">Reference proteome</keyword>
<feature type="region of interest" description="Disordered" evidence="5">
    <location>
        <begin position="1204"/>
        <end position="1260"/>
    </location>
</feature>
<evidence type="ECO:0000313" key="8">
    <source>
        <dbReference type="Proteomes" id="UP000037510"/>
    </source>
</evidence>
<evidence type="ECO:0000256" key="3">
    <source>
        <dbReference type="ARBA" id="ARBA00022833"/>
    </source>
</evidence>
<feature type="compositionally biased region" description="Polar residues" evidence="5">
    <location>
        <begin position="1648"/>
        <end position="1662"/>
    </location>
</feature>
<keyword evidence="3" id="KW-0862">Zinc</keyword>
<accession>A0A0L7L2U7</accession>
<dbReference type="GO" id="GO:0070530">
    <property type="term" value="F:K63-linked polyubiquitin modification-dependent protein binding"/>
    <property type="evidence" value="ECO:0007669"/>
    <property type="project" value="TreeGrafter"/>
</dbReference>
<feature type="compositionally biased region" description="Basic and acidic residues" evidence="5">
    <location>
        <begin position="398"/>
        <end position="427"/>
    </location>
</feature>